<evidence type="ECO:0000256" key="3">
    <source>
        <dbReference type="ARBA" id="ARBA00020071"/>
    </source>
</evidence>
<evidence type="ECO:0000313" key="6">
    <source>
        <dbReference type="EMBL" id="SDD59835.1"/>
    </source>
</evidence>
<proteinExistence type="inferred from homology"/>
<dbReference type="GO" id="GO:0016810">
    <property type="term" value="F:hydrolase activity, acting on carbon-nitrogen (but not peptide) bonds"/>
    <property type="evidence" value="ECO:0007669"/>
    <property type="project" value="InterPro"/>
</dbReference>
<evidence type="ECO:0000313" key="7">
    <source>
        <dbReference type="Proteomes" id="UP000183685"/>
    </source>
</evidence>
<dbReference type="CDD" id="cd10941">
    <property type="entry name" value="CE4_PuuE_HpPgdA_like_2"/>
    <property type="match status" value="1"/>
</dbReference>
<protein>
    <recommendedName>
        <fullName evidence="3">Chitooligosaccharide deacetylase</fullName>
    </recommendedName>
    <alternativeName>
        <fullName evidence="4">Nodulation protein B</fullName>
    </alternativeName>
</protein>
<evidence type="ECO:0000256" key="1">
    <source>
        <dbReference type="ARBA" id="ARBA00003236"/>
    </source>
</evidence>
<dbReference type="SUPFAM" id="SSF88713">
    <property type="entry name" value="Glycoside hydrolase/deacetylase"/>
    <property type="match status" value="1"/>
</dbReference>
<accession>A0A1G6W483</accession>
<feature type="domain" description="NodB homology" evidence="5">
    <location>
        <begin position="38"/>
        <end position="307"/>
    </location>
</feature>
<dbReference type="Pfam" id="PF01522">
    <property type="entry name" value="Polysacc_deac_1"/>
    <property type="match status" value="1"/>
</dbReference>
<organism evidence="6 7">
    <name type="scientific">Kordiimonas lacus</name>
    <dbReference type="NCBI Taxonomy" id="637679"/>
    <lineage>
        <taxon>Bacteria</taxon>
        <taxon>Pseudomonadati</taxon>
        <taxon>Pseudomonadota</taxon>
        <taxon>Alphaproteobacteria</taxon>
        <taxon>Kordiimonadales</taxon>
        <taxon>Kordiimonadaceae</taxon>
        <taxon>Kordiimonas</taxon>
    </lineage>
</organism>
<dbReference type="InterPro" id="IPR022560">
    <property type="entry name" value="DUF3473"/>
</dbReference>
<dbReference type="Gene3D" id="3.20.20.370">
    <property type="entry name" value="Glycoside hydrolase/deacetylase"/>
    <property type="match status" value="1"/>
</dbReference>
<dbReference type="PROSITE" id="PS51677">
    <property type="entry name" value="NODB"/>
    <property type="match status" value="1"/>
</dbReference>
<dbReference type="GO" id="GO:0005975">
    <property type="term" value="P:carbohydrate metabolic process"/>
    <property type="evidence" value="ECO:0007669"/>
    <property type="project" value="InterPro"/>
</dbReference>
<keyword evidence="7" id="KW-1185">Reference proteome</keyword>
<dbReference type="PANTHER" id="PTHR47561:SF1">
    <property type="entry name" value="POLYSACCHARIDE DEACETYLASE FAMILY PROTEIN (AFU_ORTHOLOGUE AFUA_6G05030)"/>
    <property type="match status" value="1"/>
</dbReference>
<comment type="similarity">
    <text evidence="2">Belongs to the polysaccharide deacetylase family.</text>
</comment>
<evidence type="ECO:0000259" key="5">
    <source>
        <dbReference type="PROSITE" id="PS51677"/>
    </source>
</evidence>
<dbReference type="InterPro" id="IPR014344">
    <property type="entry name" value="XrtA_polysacc_deacetyl"/>
</dbReference>
<dbReference type="InterPro" id="IPR002509">
    <property type="entry name" value="NODB_dom"/>
</dbReference>
<dbReference type="AlphaFoldDB" id="A0A1G6W483"/>
<sequence length="307" mass="34963">MTSRDASILTSIEPVATGTNFGDRSAFSVDVEEWFQVGAFENTLHREDWPSLESRVERQTHKVLELLDRHRVKGTFFCLGWVVERHPLLIKAIHDAGHEVACHGRDHKRLFTMTRGQFLQDVAGAKAQLEDATGVAVKGYRAPSFSLRPDTWWAYECLEELGFHYSSSIYPIQHDHYGMPEAPRRPFWPIGAGRILEVPMSVYRLGRAWPASGGGYFRLLPYMLGKGLFSLSVRQSGLPGVFYMHPWEMDPGQPYVENAPWLSRFRHYTNQARMAKKVGRLCDSRKWARMDEIYGGMFAQAGQAGNP</sequence>
<dbReference type="InterPro" id="IPR011330">
    <property type="entry name" value="Glyco_hydro/deAcase_b/a-brl"/>
</dbReference>
<dbReference type="NCBIfam" id="TIGR03006">
    <property type="entry name" value="pepcterm_polyde"/>
    <property type="match status" value="1"/>
</dbReference>
<dbReference type="Proteomes" id="UP000183685">
    <property type="component" value="Unassembled WGS sequence"/>
</dbReference>
<dbReference type="PANTHER" id="PTHR47561">
    <property type="entry name" value="POLYSACCHARIDE DEACETYLASE FAMILY PROTEIN (AFU_ORTHOLOGUE AFUA_6G05030)"/>
    <property type="match status" value="1"/>
</dbReference>
<evidence type="ECO:0000256" key="2">
    <source>
        <dbReference type="ARBA" id="ARBA00010973"/>
    </source>
</evidence>
<dbReference type="OrthoDB" id="9784220at2"/>
<dbReference type="Pfam" id="PF11959">
    <property type="entry name" value="DUF3473"/>
    <property type="match status" value="1"/>
</dbReference>
<evidence type="ECO:0000256" key="4">
    <source>
        <dbReference type="ARBA" id="ARBA00032976"/>
    </source>
</evidence>
<dbReference type="EMBL" id="FNAK01000002">
    <property type="protein sequence ID" value="SDD59835.1"/>
    <property type="molecule type" value="Genomic_DNA"/>
</dbReference>
<reference evidence="6 7" key="1">
    <citation type="submission" date="2016-10" db="EMBL/GenBank/DDBJ databases">
        <authorList>
            <person name="de Groot N.N."/>
        </authorList>
    </citation>
    <scope>NUCLEOTIDE SEQUENCE [LARGE SCALE GENOMIC DNA]</scope>
    <source>
        <strain evidence="6 7">CGMCC 1.9109</strain>
    </source>
</reference>
<comment type="function">
    <text evidence="1">Is involved in generating a small heat-stable compound (Nod), an acylated oligomer of N-acetylglucosamine, that stimulates mitosis in various plant protoplasts.</text>
</comment>
<dbReference type="STRING" id="637679.GCA_001550055_02658"/>
<dbReference type="RefSeq" id="WP_082714599.1">
    <property type="nucleotide sequence ID" value="NZ_FNAK01000002.1"/>
</dbReference>
<dbReference type="InterPro" id="IPR045235">
    <property type="entry name" value="PuuE_HpPgdA-like"/>
</dbReference>
<name>A0A1G6W483_9PROT</name>
<gene>
    <name evidence="6" type="ORF">SAMN04488071_0943</name>
</gene>